<dbReference type="InterPro" id="IPR001387">
    <property type="entry name" value="Cro/C1-type_HTH"/>
</dbReference>
<accession>A0A968KQL6</accession>
<dbReference type="PANTHER" id="PTHR46797:SF23">
    <property type="entry name" value="HTH-TYPE TRANSCRIPTIONAL REGULATOR SUTR"/>
    <property type="match status" value="1"/>
</dbReference>
<organism evidence="5 6">
    <name type="scientific">Entomospira entomophila</name>
    <dbReference type="NCBI Taxonomy" id="2719988"/>
    <lineage>
        <taxon>Bacteria</taxon>
        <taxon>Pseudomonadati</taxon>
        <taxon>Spirochaetota</taxon>
        <taxon>Spirochaetia</taxon>
        <taxon>Spirochaetales</taxon>
        <taxon>Spirochaetaceae</taxon>
        <taxon>Entomospira</taxon>
    </lineage>
</organism>
<evidence type="ECO:0000256" key="2">
    <source>
        <dbReference type="ARBA" id="ARBA00023125"/>
    </source>
</evidence>
<keyword evidence="6" id="KW-1185">Reference proteome</keyword>
<proteinExistence type="predicted"/>
<protein>
    <submittedName>
        <fullName evidence="5">Helix-turn-helix transcriptional regulator</fullName>
    </submittedName>
</protein>
<dbReference type="CDD" id="cd00093">
    <property type="entry name" value="HTH_XRE"/>
    <property type="match status" value="1"/>
</dbReference>
<gene>
    <name evidence="5" type="ORF">HCT14_00125</name>
</gene>
<dbReference type="GO" id="GO:0003677">
    <property type="term" value="F:DNA binding"/>
    <property type="evidence" value="ECO:0007669"/>
    <property type="project" value="UniProtKB-KW"/>
</dbReference>
<dbReference type="GO" id="GO:0005829">
    <property type="term" value="C:cytosol"/>
    <property type="evidence" value="ECO:0007669"/>
    <property type="project" value="TreeGrafter"/>
</dbReference>
<evidence type="ECO:0000313" key="5">
    <source>
        <dbReference type="EMBL" id="NIZ39929.1"/>
    </source>
</evidence>
<dbReference type="InterPro" id="IPR010982">
    <property type="entry name" value="Lambda_DNA-bd_dom_sf"/>
</dbReference>
<reference evidence="5 6" key="1">
    <citation type="submission" date="2020-03" db="EMBL/GenBank/DDBJ databases">
        <title>Spirochaetal bacteria isolated from arthropods constitute a novel genus Entomospira genus novum within the order Spirochaetales.</title>
        <authorList>
            <person name="Grana-Miraglia L."/>
            <person name="Sikutova S."/>
            <person name="Fingerle V."/>
            <person name="Sing A."/>
            <person name="Castillo-Ramirez S."/>
            <person name="Margos G."/>
            <person name="Rudolf I."/>
        </authorList>
    </citation>
    <scope>NUCLEOTIDE SEQUENCE [LARGE SCALE GENOMIC DNA]</scope>
    <source>
        <strain evidence="5 6">BR193</strain>
    </source>
</reference>
<dbReference type="PANTHER" id="PTHR46797">
    <property type="entry name" value="HTH-TYPE TRANSCRIPTIONAL REGULATOR"/>
    <property type="match status" value="1"/>
</dbReference>
<dbReference type="PROSITE" id="PS50943">
    <property type="entry name" value="HTH_CROC1"/>
    <property type="match status" value="1"/>
</dbReference>
<evidence type="ECO:0000256" key="3">
    <source>
        <dbReference type="ARBA" id="ARBA00023163"/>
    </source>
</evidence>
<dbReference type="EMBL" id="JAATLJ010000001">
    <property type="protein sequence ID" value="NIZ39929.1"/>
    <property type="molecule type" value="Genomic_DNA"/>
</dbReference>
<dbReference type="Proteomes" id="UP000711995">
    <property type="component" value="Unassembled WGS sequence"/>
</dbReference>
<name>A0A968KQL6_9SPIO</name>
<keyword evidence="3" id="KW-0804">Transcription</keyword>
<dbReference type="GO" id="GO:0003700">
    <property type="term" value="F:DNA-binding transcription factor activity"/>
    <property type="evidence" value="ECO:0007669"/>
    <property type="project" value="TreeGrafter"/>
</dbReference>
<dbReference type="RefSeq" id="WP_167699538.1">
    <property type="nucleotide sequence ID" value="NZ_CP118174.1"/>
</dbReference>
<evidence type="ECO:0000259" key="4">
    <source>
        <dbReference type="PROSITE" id="PS50943"/>
    </source>
</evidence>
<dbReference type="AlphaFoldDB" id="A0A968KQL6"/>
<dbReference type="SUPFAM" id="SSF47413">
    <property type="entry name" value="lambda repressor-like DNA-binding domains"/>
    <property type="match status" value="1"/>
</dbReference>
<sequence>MDTKKVGGNAKGMTQFHQLLIKNLKIYRKQRGYSQMKLAHLCSVSPNYIGEIEMGRKFPSADTMDKIIFALNLKPYQLFFSEEDISGVDQILQNHYEQAKSNVASYVAEALRIYQATGASGEQIQTDIADIMKNMELKTKSNSRDS</sequence>
<dbReference type="SMART" id="SM00530">
    <property type="entry name" value="HTH_XRE"/>
    <property type="match status" value="1"/>
</dbReference>
<feature type="domain" description="HTH cro/C1-type" evidence="4">
    <location>
        <begin position="24"/>
        <end position="78"/>
    </location>
</feature>
<dbReference type="Gene3D" id="1.10.260.40">
    <property type="entry name" value="lambda repressor-like DNA-binding domains"/>
    <property type="match status" value="1"/>
</dbReference>
<dbReference type="InterPro" id="IPR050807">
    <property type="entry name" value="TransReg_Diox_bact_type"/>
</dbReference>
<evidence type="ECO:0000256" key="1">
    <source>
        <dbReference type="ARBA" id="ARBA00023015"/>
    </source>
</evidence>
<comment type="caution">
    <text evidence="5">The sequence shown here is derived from an EMBL/GenBank/DDBJ whole genome shotgun (WGS) entry which is preliminary data.</text>
</comment>
<evidence type="ECO:0000313" key="6">
    <source>
        <dbReference type="Proteomes" id="UP000711995"/>
    </source>
</evidence>
<keyword evidence="2" id="KW-0238">DNA-binding</keyword>
<dbReference type="Pfam" id="PF01381">
    <property type="entry name" value="HTH_3"/>
    <property type="match status" value="1"/>
</dbReference>
<keyword evidence="1" id="KW-0805">Transcription regulation</keyword>